<dbReference type="SUPFAM" id="SSF50104">
    <property type="entry name" value="Translation proteins SH3-like domain"/>
    <property type="match status" value="1"/>
</dbReference>
<dbReference type="PANTHER" id="PTHR30265">
    <property type="entry name" value="RHO-INTERACTING TRANSCRIPTION TERMINATION FACTOR NUSG"/>
    <property type="match status" value="1"/>
</dbReference>
<reference evidence="5 6" key="2">
    <citation type="submission" date="2019-01" db="EMBL/GenBank/DDBJ databases">
        <title>Tautonia sociabilis, a novel thermotolerant planctomycete of Isosphaeraceae family, isolated from a 4000 m deep subterranean habitat.</title>
        <authorList>
            <person name="Kovaleva O.L."/>
            <person name="Elcheninov A.G."/>
            <person name="Van Heerden E."/>
            <person name="Toshchakov S.V."/>
            <person name="Novikov A."/>
            <person name="Bonch-Osmolovskaya E.A."/>
            <person name="Kublanov I.V."/>
        </authorList>
    </citation>
    <scope>NUCLEOTIDE SEQUENCE [LARGE SCALE GENOMIC DNA]</scope>
    <source>
        <strain evidence="5 6">GM2012</strain>
    </source>
</reference>
<keyword evidence="2" id="KW-0805">Transcription regulation</keyword>
<proteinExistence type="predicted"/>
<dbReference type="GO" id="GO:0006354">
    <property type="term" value="P:DNA-templated transcription elongation"/>
    <property type="evidence" value="ECO:0007669"/>
    <property type="project" value="InterPro"/>
</dbReference>
<keyword evidence="3" id="KW-0804">Transcription</keyword>
<dbReference type="AlphaFoldDB" id="A0A432MD61"/>
<dbReference type="OrthoDB" id="275381at2"/>
<evidence type="ECO:0000313" key="5">
    <source>
        <dbReference type="EMBL" id="RUL81391.1"/>
    </source>
</evidence>
<evidence type="ECO:0000256" key="1">
    <source>
        <dbReference type="ARBA" id="ARBA00022814"/>
    </source>
</evidence>
<dbReference type="Proteomes" id="UP000280296">
    <property type="component" value="Unassembled WGS sequence"/>
</dbReference>
<evidence type="ECO:0000313" key="6">
    <source>
        <dbReference type="Proteomes" id="UP000280296"/>
    </source>
</evidence>
<evidence type="ECO:0000259" key="4">
    <source>
        <dbReference type="Pfam" id="PF02357"/>
    </source>
</evidence>
<dbReference type="InterPro" id="IPR008991">
    <property type="entry name" value="Translation_prot_SH3-like_sf"/>
</dbReference>
<name>A0A432MD61_9BACT</name>
<sequence length="182" mass="20553">MRPPLPDPDETTLPRWWCLHTKPRQEKAAARFLRDRRLAHYLPQVLKESRTPGGRKIKSIVPLFPGYLFLLGDAHQRIESFGGGQLVTILRVDDQFRLRGELIQIHRMLSSGLPVVPEPEYPVGSRVRILEGPLKNLVGTVIRRGNRDHFVAVVHFLGRGATVELQGWQVEPVPDDPGDGPV</sequence>
<keyword evidence="6" id="KW-1185">Reference proteome</keyword>
<dbReference type="InterPro" id="IPR043425">
    <property type="entry name" value="NusG-like"/>
</dbReference>
<dbReference type="GO" id="GO:0031564">
    <property type="term" value="P:transcription antitermination"/>
    <property type="evidence" value="ECO:0007669"/>
    <property type="project" value="UniProtKB-KW"/>
</dbReference>
<dbReference type="CDD" id="cd09895">
    <property type="entry name" value="NGN_SP_UpxY"/>
    <property type="match status" value="1"/>
</dbReference>
<gene>
    <name evidence="5" type="ORF">TsocGM_25220</name>
</gene>
<dbReference type="InterPro" id="IPR036735">
    <property type="entry name" value="NGN_dom_sf"/>
</dbReference>
<comment type="caution">
    <text evidence="5">The sequence shown here is derived from an EMBL/GenBank/DDBJ whole genome shotgun (WGS) entry which is preliminary data.</text>
</comment>
<dbReference type="PANTHER" id="PTHR30265:SF4">
    <property type="entry name" value="KOW MOTIF FAMILY PROTEIN, EXPRESSED"/>
    <property type="match status" value="1"/>
</dbReference>
<dbReference type="InterPro" id="IPR006645">
    <property type="entry name" value="NGN-like_dom"/>
</dbReference>
<dbReference type="Pfam" id="PF02357">
    <property type="entry name" value="NusG"/>
    <property type="match status" value="1"/>
</dbReference>
<dbReference type="EMBL" id="RYZH01000097">
    <property type="protein sequence ID" value="RUL81391.1"/>
    <property type="molecule type" value="Genomic_DNA"/>
</dbReference>
<evidence type="ECO:0000256" key="2">
    <source>
        <dbReference type="ARBA" id="ARBA00023015"/>
    </source>
</evidence>
<dbReference type="Gene3D" id="3.30.70.940">
    <property type="entry name" value="NusG, N-terminal domain"/>
    <property type="match status" value="1"/>
</dbReference>
<evidence type="ECO:0000256" key="3">
    <source>
        <dbReference type="ARBA" id="ARBA00023163"/>
    </source>
</evidence>
<keyword evidence="1" id="KW-0889">Transcription antitermination</keyword>
<feature type="domain" description="NusG-like N-terminal" evidence="4">
    <location>
        <begin position="15"/>
        <end position="71"/>
    </location>
</feature>
<organism evidence="5 6">
    <name type="scientific">Tautonia sociabilis</name>
    <dbReference type="NCBI Taxonomy" id="2080755"/>
    <lineage>
        <taxon>Bacteria</taxon>
        <taxon>Pseudomonadati</taxon>
        <taxon>Planctomycetota</taxon>
        <taxon>Planctomycetia</taxon>
        <taxon>Isosphaerales</taxon>
        <taxon>Isosphaeraceae</taxon>
        <taxon>Tautonia</taxon>
    </lineage>
</organism>
<dbReference type="SUPFAM" id="SSF82679">
    <property type="entry name" value="N-utilization substance G protein NusG, N-terminal domain"/>
    <property type="match status" value="1"/>
</dbReference>
<accession>A0A432MD61</accession>
<reference evidence="5 6" key="1">
    <citation type="submission" date="2018-12" db="EMBL/GenBank/DDBJ databases">
        <authorList>
            <person name="Toschakov S.V."/>
        </authorList>
    </citation>
    <scope>NUCLEOTIDE SEQUENCE [LARGE SCALE GENOMIC DNA]</scope>
    <source>
        <strain evidence="5 6">GM2012</strain>
    </source>
</reference>
<dbReference type="CDD" id="cd06091">
    <property type="entry name" value="KOW_NusG"/>
    <property type="match status" value="1"/>
</dbReference>
<protein>
    <submittedName>
        <fullName evidence="5">Antitermination protein NusG</fullName>
    </submittedName>
</protein>